<evidence type="ECO:0000313" key="6">
    <source>
        <dbReference type="EMBL" id="OLP98350.1"/>
    </source>
</evidence>
<evidence type="ECO:0000256" key="2">
    <source>
        <dbReference type="SAM" id="Coils"/>
    </source>
</evidence>
<dbReference type="InterPro" id="IPR036397">
    <property type="entry name" value="RNaseH_sf"/>
</dbReference>
<gene>
    <name evidence="6" type="primary">GIP</name>
    <name evidence="6" type="ORF">AK812_SmicGene19219</name>
</gene>
<dbReference type="GO" id="GO:0008270">
    <property type="term" value="F:zinc ion binding"/>
    <property type="evidence" value="ECO:0007669"/>
    <property type="project" value="UniProtKB-KW"/>
</dbReference>
<dbReference type="InterPro" id="IPR013103">
    <property type="entry name" value="RVT_2"/>
</dbReference>
<dbReference type="InterPro" id="IPR000571">
    <property type="entry name" value="Znf_CCCH"/>
</dbReference>
<feature type="region of interest" description="Disordered" evidence="3">
    <location>
        <begin position="590"/>
        <end position="641"/>
    </location>
</feature>
<feature type="region of interest" description="Disordered" evidence="3">
    <location>
        <begin position="1"/>
        <end position="30"/>
    </location>
</feature>
<evidence type="ECO:0000259" key="4">
    <source>
        <dbReference type="PROSITE" id="PS50103"/>
    </source>
</evidence>
<dbReference type="InterPro" id="IPR012337">
    <property type="entry name" value="RNaseH-like_sf"/>
</dbReference>
<dbReference type="Proteomes" id="UP000186817">
    <property type="component" value="Unassembled WGS sequence"/>
</dbReference>
<name>A0A1Q9DT50_SYMMI</name>
<feature type="region of interest" description="Disordered" evidence="3">
    <location>
        <begin position="1940"/>
        <end position="1960"/>
    </location>
</feature>
<organism evidence="6 7">
    <name type="scientific">Symbiodinium microadriaticum</name>
    <name type="common">Dinoflagellate</name>
    <name type="synonym">Zooxanthella microadriatica</name>
    <dbReference type="NCBI Taxonomy" id="2951"/>
    <lineage>
        <taxon>Eukaryota</taxon>
        <taxon>Sar</taxon>
        <taxon>Alveolata</taxon>
        <taxon>Dinophyceae</taxon>
        <taxon>Suessiales</taxon>
        <taxon>Symbiodiniaceae</taxon>
        <taxon>Symbiodinium</taxon>
    </lineage>
</organism>
<keyword evidence="1" id="KW-0863">Zinc-finger</keyword>
<keyword evidence="7" id="KW-1185">Reference proteome</keyword>
<feature type="compositionally biased region" description="Basic and acidic residues" evidence="3">
    <location>
        <begin position="1"/>
        <end position="14"/>
    </location>
</feature>
<evidence type="ECO:0000313" key="7">
    <source>
        <dbReference type="Proteomes" id="UP000186817"/>
    </source>
</evidence>
<evidence type="ECO:0000256" key="3">
    <source>
        <dbReference type="SAM" id="MobiDB-lite"/>
    </source>
</evidence>
<dbReference type="CDD" id="cd09272">
    <property type="entry name" value="RNase_HI_RT_Ty1"/>
    <property type="match status" value="1"/>
</dbReference>
<dbReference type="Gene3D" id="3.30.420.10">
    <property type="entry name" value="Ribonuclease H-like superfamily/Ribonuclease H"/>
    <property type="match status" value="1"/>
</dbReference>
<dbReference type="GO" id="GO:0003676">
    <property type="term" value="F:nucleic acid binding"/>
    <property type="evidence" value="ECO:0007669"/>
    <property type="project" value="InterPro"/>
</dbReference>
<dbReference type="SUPFAM" id="SSF53098">
    <property type="entry name" value="Ribonuclease H-like"/>
    <property type="match status" value="1"/>
</dbReference>
<sequence length="2561" mass="281916">MRLEAAGVRAEDARSQSGRASTSATGPANGLFGEVWPTQPDVLADPRGQISTPLVWMNRLADFLRTQVQGQGGAVETRTTVTRQQVMGQGGSNGGVLLRQEHLQTTSSQPVTPSATPPPRHEESFPRSEPHHDPPLFGNGARRLMETWPQRAPLLYGPQPASVGTDADSSGSIPRELVQAEVRRQVTEALEAQRRMMQELVEENSRLKAAVEQPGWLRGVVGSEVAWSTQDSTLVLLPMKRSSPLGRSIFRQPSPPGRGGSRSSGPRVHGFGLGDGKEPTPLDGDGYGLPAVERVYRQPNYQEAGTFGDYDVDPPPGLPQRERGEAPDTTVQAGALEPETEEKAAGPKDPNPLEVLITGLTQLQQLLLKKGDGLDLETKGLQELPKLAEYCPETGAIDFQDYLYLVEQQIGSIASGAAEWWQKTLEVAQQAYMEYQSLSPVKRLGVKAQLTGELRSERYRRLEKKVAAMLSPRVLMVIFQPGGAQDRAQLLRQLDVADSAATPAEAVVSIRRWCRLLQRASDLGVKLPDESIQTRSLTMIVKRVSEQNSDFKFRLALARTELQVDTRPNQTSVLKYMQHLVAELEQLGSVPKKSSGSAPASATTTATTSTPSTSTTPSNLKGLQGGDDPSAKAKAKAGATKKPCSWFGSDNGCRNGKDCTFLHSWSGLQRGERCLLCGSKKHRAKECTAGKGSGSPDRSPAGQQAKAAAVVSPVVASVTKTATTTKDEPEAPAPTSSTTSTSNAPSANKIDSAQMSEILAETNKMLKTLTAQSQATSSTAASVDPLTLIQQQLDEVRRLKTMVVKEAGPPVDSFGSATEWYEARLTTPPATLCMVTKDDVALLDSGASHPYRGAQSDQELQQAKRVAVSLATGEELGVVVGVHCEVDSDEVGGATPCARQVEREDSWPLPRYPVGQALGLIAELEQARMQEFEKTVQSLQTQLKELRDSGRDQWSWQSHLEALREQGDRSYMAGFLHRCPTFTSAPPEVLLGIPEAIPRRDDDGWKMLRSMPWPRAKRKALFQSDGWVVSLFSRDVRSPGGRQGDAMRRTFWSNSLKGNDVLVEVDVTASKSFDLNQRDMVFKLLGWAALNGKIKAIVGGPPRRSYPKAQEPQTMTGQTLKEEQLLTRMVALWYMAEEGRRHAWRNGLLKDPPVKPHVAFMLEHPGGGERDQGSFFQSPMWRSFSEEELMGEVCCRMNGRPVVLGGNLDLGHLNGVSFGALSPGDQWSSVWPMEFVVDLAGALQSWKGLRNYEGVLASLVKAIPPEDAEAALDQLCKFDAASWKLHLQRDHLPYRRDCRVCVERASGRPHRKIPHPTAYSLAVDLAGPFRVTGAGGYKYLMVGCYRFPKLPGIADVAVEDKEEAAGPVPEDGKDWIMIDDDRPPDEAGGAIPDEAVKPDVVLPDVPGDGDKDHDEEIEKLKELAKPLEFASIYLVRPMKSRKKKDALRAVQELYVQLRSHGLPVCKLHSDRARELQTDALDAWAAARDIEVTKTQGSDPAGNATAERAVGYIKSRVRVLLNQVKEFGGLEEDQIRSWWPFAAEVAATQHQAAVFGRSSPCVARFGSKVFTKRKGYGYGGRFDLQPRWLRATYLGPARAVPGGHLVYTDEGNLWYTTHIRQFEDYVVDGDAPEPPVPPPARRIRRKSSIVELAGGVGLLPGLRDDERPHGGEDRGLRAIGRLQAAEPDVSSGEVVSEPIRLDGGCSATEGDSGSTSRGPGDRAGEYLRDGRFSMSDCLEVLESEPFRKTRKQRALAWKGNEPPTVHTTLGAYQRGPWTGVTTATRRHGSLTKYLTAMFRHHCGQEVEFSSMTVAKDLCTDAHKDRFNLRNSRNLVLTVGEFEGGGIWQEGEHEGSPSMAVQTTEDTVVKGYVMPVKDVVVKVDPKKLHKTMPWAGGPKWTIIAHTVGQHQKLDDGHRRDLRDLGFPLPEVVVVKMLNGEVSEREPPDDDVGQCGPMWFPSSSDSEEERWRYMWARRLIDEEEALQDLVTPEQKEDFQGVFEVNAAACAYLEQREDQATEERLDISQWFVLCRMTEGEEEQRGVECLLETLPSPLKVVYTVALDEVKQYVSRWAEAIHKEADALIKAAALVPLTPQQQKDLERSGKLVVLPAKGVFTIKPPDVETTVDEKGQPLPPGHPNFFKRKARLVICGNFQGKQAKEDSYAGGCQTDTLRAMLAHCAAMGWCLASTDIRNAFILAPIQEEDEPEEEIYALYPPKVFQLAKVQYALQLWRVDRALYGFRRSPRLWGRFRDKRLRKAKIPYGNGYLYLQQHKADENVWSIKFVATDSEETTVGHINIYVDDILYVGLGPVIEAVQKWLTEEWKASELTWATANATIRFLGLEIGRTDTGGVRLHQKGYIQELLRHHGDQVTRSYGTPCPQEWLLGEFEVEVKEFSPEQLRLAQALTGELLWLCGKSRPDLMHTVATMSSMCLRDPVFVAKVGLRALGYLRETLDVELYYKPTSAGHLIEGYSDASFAPHGSRSVGCSVARYLGQPVSWRSGRQALVALSVAEAELIEAINAVQLTYGLSAITAELQGAAPTIVIKVDNSAAVGLSNESAGT</sequence>
<feature type="region of interest" description="Disordered" evidence="3">
    <location>
        <begin position="104"/>
        <end position="141"/>
    </location>
</feature>
<feature type="region of interest" description="Disordered" evidence="3">
    <location>
        <begin position="245"/>
        <end position="285"/>
    </location>
</feature>
<feature type="domain" description="C3H1-type" evidence="4">
    <location>
        <begin position="638"/>
        <end position="666"/>
    </location>
</feature>
<feature type="region of interest" description="Disordered" evidence="3">
    <location>
        <begin position="303"/>
        <end position="329"/>
    </location>
</feature>
<keyword evidence="2" id="KW-0175">Coiled coil</keyword>
<dbReference type="Pfam" id="PF07727">
    <property type="entry name" value="RVT_2"/>
    <property type="match status" value="1"/>
</dbReference>
<feature type="compositionally biased region" description="Low complexity" evidence="3">
    <location>
        <begin position="594"/>
        <end position="618"/>
    </location>
</feature>
<feature type="domain" description="Integrase catalytic" evidence="5">
    <location>
        <begin position="1388"/>
        <end position="1520"/>
    </location>
</feature>
<keyword evidence="1" id="KW-0862">Zinc</keyword>
<feature type="compositionally biased region" description="Basic and acidic residues" evidence="3">
    <location>
        <begin position="119"/>
        <end position="134"/>
    </location>
</feature>
<dbReference type="PROSITE" id="PS50103">
    <property type="entry name" value="ZF_C3H1"/>
    <property type="match status" value="1"/>
</dbReference>
<dbReference type="OrthoDB" id="416991at2759"/>
<feature type="zinc finger region" description="C3H1-type" evidence="1">
    <location>
        <begin position="638"/>
        <end position="666"/>
    </location>
</feature>
<dbReference type="GO" id="GO:0015074">
    <property type="term" value="P:DNA integration"/>
    <property type="evidence" value="ECO:0007669"/>
    <property type="project" value="InterPro"/>
</dbReference>
<feature type="coiled-coil region" evidence="2">
    <location>
        <begin position="183"/>
        <end position="210"/>
    </location>
</feature>
<reference evidence="6 7" key="1">
    <citation type="submission" date="2016-02" db="EMBL/GenBank/DDBJ databases">
        <title>Genome analysis of coral dinoflagellate symbionts highlights evolutionary adaptations to a symbiotic lifestyle.</title>
        <authorList>
            <person name="Aranda M."/>
            <person name="Li Y."/>
            <person name="Liew Y.J."/>
            <person name="Baumgarten S."/>
            <person name="Simakov O."/>
            <person name="Wilson M."/>
            <person name="Piel J."/>
            <person name="Ashoor H."/>
            <person name="Bougouffa S."/>
            <person name="Bajic V.B."/>
            <person name="Ryu T."/>
            <person name="Ravasi T."/>
            <person name="Bayer T."/>
            <person name="Micklem G."/>
            <person name="Kim H."/>
            <person name="Bhak J."/>
            <person name="Lajeunesse T.C."/>
            <person name="Voolstra C.R."/>
        </authorList>
    </citation>
    <scope>NUCLEOTIDE SEQUENCE [LARGE SCALE GENOMIC DNA]</scope>
    <source>
        <strain evidence="6 7">CCMP2467</strain>
    </source>
</reference>
<proteinExistence type="predicted"/>
<comment type="caution">
    <text evidence="6">The sequence shown here is derived from an EMBL/GenBank/DDBJ whole genome shotgun (WGS) entry which is preliminary data.</text>
</comment>
<evidence type="ECO:0000256" key="1">
    <source>
        <dbReference type="PROSITE-ProRule" id="PRU00723"/>
    </source>
</evidence>
<dbReference type="PROSITE" id="PS50994">
    <property type="entry name" value="INTEGRASE"/>
    <property type="match status" value="1"/>
</dbReference>
<feature type="compositionally biased region" description="Low complexity" evidence="3">
    <location>
        <begin position="733"/>
        <end position="748"/>
    </location>
</feature>
<feature type="compositionally biased region" description="Polar residues" evidence="3">
    <location>
        <begin position="104"/>
        <end position="114"/>
    </location>
</feature>
<feature type="region of interest" description="Disordered" evidence="3">
    <location>
        <begin position="686"/>
        <end position="749"/>
    </location>
</feature>
<feature type="compositionally biased region" description="Low complexity" evidence="3">
    <location>
        <begin position="705"/>
        <end position="724"/>
    </location>
</feature>
<dbReference type="EMBL" id="LSRX01000400">
    <property type="protein sequence ID" value="OLP98350.1"/>
    <property type="molecule type" value="Genomic_DNA"/>
</dbReference>
<evidence type="ECO:0000259" key="5">
    <source>
        <dbReference type="PROSITE" id="PS50994"/>
    </source>
</evidence>
<keyword evidence="1" id="KW-0479">Metal-binding</keyword>
<feature type="coiled-coil region" evidence="2">
    <location>
        <begin position="922"/>
        <end position="949"/>
    </location>
</feature>
<dbReference type="InterPro" id="IPR001584">
    <property type="entry name" value="Integrase_cat-core"/>
</dbReference>
<accession>A0A1Q9DT50</accession>
<feature type="compositionally biased region" description="Polar residues" evidence="3">
    <location>
        <begin position="15"/>
        <end position="26"/>
    </location>
</feature>
<feature type="region of interest" description="Disordered" evidence="3">
    <location>
        <begin position="1699"/>
        <end position="1724"/>
    </location>
</feature>
<protein>
    <submittedName>
        <fullName evidence="6">Copia protein</fullName>
    </submittedName>
</protein>